<dbReference type="InterPro" id="IPR050223">
    <property type="entry name" value="D-isomer_2-hydroxyacid_DH"/>
</dbReference>
<organism evidence="6 7">
    <name type="scientific">Exiguobacterium aurantiacum</name>
    <dbReference type="NCBI Taxonomy" id="33987"/>
    <lineage>
        <taxon>Bacteria</taxon>
        <taxon>Bacillati</taxon>
        <taxon>Bacillota</taxon>
        <taxon>Bacilli</taxon>
        <taxon>Bacillales</taxon>
        <taxon>Bacillales Family XII. Incertae Sedis</taxon>
        <taxon>Exiguobacterium</taxon>
    </lineage>
</organism>
<evidence type="ECO:0000259" key="5">
    <source>
        <dbReference type="Pfam" id="PF02826"/>
    </source>
</evidence>
<dbReference type="GO" id="GO:0016618">
    <property type="term" value="F:hydroxypyruvate reductase [NAD(P)H] activity"/>
    <property type="evidence" value="ECO:0007669"/>
    <property type="project" value="TreeGrafter"/>
</dbReference>
<dbReference type="InterPro" id="IPR029753">
    <property type="entry name" value="D-isomer_DH_CS"/>
</dbReference>
<evidence type="ECO:0000313" key="7">
    <source>
        <dbReference type="Proteomes" id="UP000254060"/>
    </source>
</evidence>
<dbReference type="OrthoDB" id="9805416at2"/>
<evidence type="ECO:0000256" key="1">
    <source>
        <dbReference type="ARBA" id="ARBA00005854"/>
    </source>
</evidence>
<dbReference type="EC" id="1.1.1.79" evidence="6"/>
<dbReference type="GO" id="GO:0030267">
    <property type="term" value="F:glyoxylate reductase (NADPH) activity"/>
    <property type="evidence" value="ECO:0007669"/>
    <property type="project" value="UniProtKB-EC"/>
</dbReference>
<dbReference type="GO" id="GO:0005829">
    <property type="term" value="C:cytosol"/>
    <property type="evidence" value="ECO:0007669"/>
    <property type="project" value="TreeGrafter"/>
</dbReference>
<dbReference type="PROSITE" id="PS00671">
    <property type="entry name" value="D_2_HYDROXYACID_DH_3"/>
    <property type="match status" value="1"/>
</dbReference>
<dbReference type="GO" id="GO:0051287">
    <property type="term" value="F:NAD binding"/>
    <property type="evidence" value="ECO:0007669"/>
    <property type="project" value="InterPro"/>
</dbReference>
<reference evidence="6 7" key="1">
    <citation type="submission" date="2018-06" db="EMBL/GenBank/DDBJ databases">
        <authorList>
            <consortium name="Pathogen Informatics"/>
            <person name="Doyle S."/>
        </authorList>
    </citation>
    <scope>NUCLEOTIDE SEQUENCE [LARGE SCALE GENOMIC DNA]</scope>
    <source>
        <strain evidence="6 7">NCTC13163</strain>
    </source>
</reference>
<dbReference type="SUPFAM" id="SSF52283">
    <property type="entry name" value="Formate/glycerate dehydrogenase catalytic domain-like"/>
    <property type="match status" value="1"/>
</dbReference>
<dbReference type="Pfam" id="PF00389">
    <property type="entry name" value="2-Hacid_dh"/>
    <property type="match status" value="1"/>
</dbReference>
<dbReference type="Gene3D" id="3.40.50.720">
    <property type="entry name" value="NAD(P)-binding Rossmann-like Domain"/>
    <property type="match status" value="2"/>
</dbReference>
<dbReference type="STRING" id="1397694.GCA_000702585_00395"/>
<dbReference type="AlphaFoldDB" id="A0A377FYM1"/>
<dbReference type="InterPro" id="IPR006139">
    <property type="entry name" value="D-isomer_2_OHA_DH_cat_dom"/>
</dbReference>
<dbReference type="EMBL" id="UGGP01000001">
    <property type="protein sequence ID" value="STO09535.1"/>
    <property type="molecule type" value="Genomic_DNA"/>
</dbReference>
<sequence length="320" mass="35979">MRKRIYITRRLPEEAVAPLREDYDVRMWEEEAVSVPRDVLLEEAATAHGLWTMLSDTVDRELIEQAPHLEVISNLAVGYNNIDVDAAKERGIIVTNTPDVLSETTADLAFGLMMMTARRLGEAERDLRAGEWKSWTPMGYVGMDVYRAKLGIIGMGRIGEAVARRARGFDMDVLYHNRTRRHESESMYGFVYAELDELLAESDFVIVLAPLTEETRGMIGAAEFGKMKETAVFINVARGEIVDEEALYDALNEKRIWAAGLDVFAKEPIEMEHPLLTLPNVTTLPHIGSASIRTRLAMMALNREAIMNVLAGIEPKNRLT</sequence>
<dbReference type="InterPro" id="IPR036291">
    <property type="entry name" value="NAD(P)-bd_dom_sf"/>
</dbReference>
<name>A0A377FYM1_9BACL</name>
<keyword evidence="6" id="KW-0670">Pyruvate</keyword>
<dbReference type="PANTHER" id="PTHR10996">
    <property type="entry name" value="2-HYDROXYACID DEHYDROGENASE-RELATED"/>
    <property type="match status" value="1"/>
</dbReference>
<protein>
    <submittedName>
        <fullName evidence="6">Glyoxylate/hydroxypyruvate reductase B</fullName>
        <ecNumber evidence="6">1.1.1.79</ecNumber>
    </submittedName>
</protein>
<evidence type="ECO:0000256" key="3">
    <source>
        <dbReference type="RuleBase" id="RU003719"/>
    </source>
</evidence>
<dbReference type="PROSITE" id="PS00065">
    <property type="entry name" value="D_2_HYDROXYACID_DH_1"/>
    <property type="match status" value="1"/>
</dbReference>
<keyword evidence="2 3" id="KW-0560">Oxidoreductase</keyword>
<dbReference type="CDD" id="cd05301">
    <property type="entry name" value="GDH"/>
    <property type="match status" value="1"/>
</dbReference>
<dbReference type="FunFam" id="3.40.50.720:FF:000462">
    <property type="entry name" value="Glyoxylate reductase (NADP+)"/>
    <property type="match status" value="1"/>
</dbReference>
<dbReference type="Pfam" id="PF02826">
    <property type="entry name" value="2-Hacid_dh_C"/>
    <property type="match status" value="1"/>
</dbReference>
<evidence type="ECO:0000259" key="4">
    <source>
        <dbReference type="Pfam" id="PF00389"/>
    </source>
</evidence>
<gene>
    <name evidence="6" type="primary">ghrB</name>
    <name evidence="6" type="ORF">NCTC13163_02973</name>
</gene>
<evidence type="ECO:0000313" key="6">
    <source>
        <dbReference type="EMBL" id="STO09535.1"/>
    </source>
</evidence>
<accession>A0A377FYM1</accession>
<feature type="domain" description="D-isomer specific 2-hydroxyacid dehydrogenase catalytic" evidence="4">
    <location>
        <begin position="5"/>
        <end position="318"/>
    </location>
</feature>
<evidence type="ECO:0000256" key="2">
    <source>
        <dbReference type="ARBA" id="ARBA00023002"/>
    </source>
</evidence>
<dbReference type="Proteomes" id="UP000254060">
    <property type="component" value="Unassembled WGS sequence"/>
</dbReference>
<dbReference type="RefSeq" id="WP_029333918.1">
    <property type="nucleotide sequence ID" value="NZ_UGGP01000001.1"/>
</dbReference>
<proteinExistence type="inferred from homology"/>
<dbReference type="InterPro" id="IPR029752">
    <property type="entry name" value="D-isomer_DH_CS1"/>
</dbReference>
<dbReference type="SUPFAM" id="SSF51735">
    <property type="entry name" value="NAD(P)-binding Rossmann-fold domains"/>
    <property type="match status" value="1"/>
</dbReference>
<comment type="similarity">
    <text evidence="1 3">Belongs to the D-isomer specific 2-hydroxyacid dehydrogenase family.</text>
</comment>
<feature type="domain" description="D-isomer specific 2-hydroxyacid dehydrogenase NAD-binding" evidence="5">
    <location>
        <begin position="110"/>
        <end position="288"/>
    </location>
</feature>
<dbReference type="PANTHER" id="PTHR10996:SF283">
    <property type="entry name" value="GLYOXYLATE_HYDROXYPYRUVATE REDUCTASE B"/>
    <property type="match status" value="1"/>
</dbReference>
<dbReference type="InterPro" id="IPR006140">
    <property type="entry name" value="D-isomer_DH_NAD-bd"/>
</dbReference>